<proteinExistence type="predicted"/>
<sequence length="322" mass="37034">MMKKLLLCCLSLLLVVGCSSKTTKVNKKKETKVQLKTYTYQTSSIVGDNQPYSFIEVVREIKKSNKNVEVKKNSSTSYSLIAKKAGHSTIQFIFNDKIYKVTLKIYDKNNQTLFSKMPAELIEYGNKYPEVKPFVLGYTDIKHRETSTPDISWEIDAYLKYQQVPYFYQYDERWGYREYGQNYMAISGCGPTAMSMVYTYLTRKTNMNPLAMASWANQQGYYKLGYGTNYNFFSEGATKLGLKYEILANNAGTLDDALKANRLVVMNVKPGDFTKSGHYILIVGKQDGKLVIRDPNSRINSHKIWDEGRVLAQNKQMFSYYL</sequence>
<dbReference type="eggNOG" id="COG0768">
    <property type="taxonomic scope" value="Bacteria"/>
</dbReference>
<evidence type="ECO:0000313" key="3">
    <source>
        <dbReference type="EMBL" id="SEJ24387.1"/>
    </source>
</evidence>
<name>A0A1H6XCQ3_9FIRM</name>
<dbReference type="EMBL" id="FNYK01000082">
    <property type="protein sequence ID" value="SEJ24387.1"/>
    <property type="molecule type" value="Genomic_DNA"/>
</dbReference>
<accession>A0A1H6XCQ3</accession>
<evidence type="ECO:0000256" key="1">
    <source>
        <dbReference type="SAM" id="SignalP"/>
    </source>
</evidence>
<dbReference type="STRING" id="322505.SAMN04487836_11363"/>
<keyword evidence="1" id="KW-0732">Signal</keyword>
<dbReference type="OrthoDB" id="3186156at2"/>
<dbReference type="PROSITE" id="PS51257">
    <property type="entry name" value="PROKAR_LIPOPROTEIN"/>
    <property type="match status" value="1"/>
</dbReference>
<dbReference type="Gene3D" id="3.90.70.10">
    <property type="entry name" value="Cysteine proteinases"/>
    <property type="match status" value="1"/>
</dbReference>
<dbReference type="Pfam" id="PF13529">
    <property type="entry name" value="Peptidase_C39_2"/>
    <property type="match status" value="1"/>
</dbReference>
<dbReference type="InterPro" id="IPR039564">
    <property type="entry name" value="Peptidase_C39-like"/>
</dbReference>
<reference evidence="4" key="1">
    <citation type="submission" date="2016-10" db="EMBL/GenBank/DDBJ databases">
        <authorList>
            <person name="Varghese N."/>
        </authorList>
    </citation>
    <scope>NUCLEOTIDE SEQUENCE [LARGE SCALE GENOMIC DNA]</scope>
    <source>
        <strain evidence="4">DSM 20406</strain>
    </source>
</reference>
<keyword evidence="4" id="KW-1185">Reference proteome</keyword>
<gene>
    <name evidence="3" type="ORF">SAMN04487834_108210</name>
</gene>
<evidence type="ECO:0000313" key="4">
    <source>
        <dbReference type="Proteomes" id="UP000183028"/>
    </source>
</evidence>
<protein>
    <submittedName>
        <fullName evidence="3">Peptidase_C39 like family protein</fullName>
    </submittedName>
</protein>
<dbReference type="RefSeq" id="WP_074732786.1">
    <property type="nucleotide sequence ID" value="NZ_FNYK01000082.1"/>
</dbReference>
<feature type="chain" id="PRO_5038445158" evidence="1">
    <location>
        <begin position="21"/>
        <end position="322"/>
    </location>
</feature>
<organism evidence="3 4">
    <name type="scientific">Sharpea azabuensis</name>
    <dbReference type="NCBI Taxonomy" id="322505"/>
    <lineage>
        <taxon>Bacteria</taxon>
        <taxon>Bacillati</taxon>
        <taxon>Bacillota</taxon>
        <taxon>Erysipelotrichia</taxon>
        <taxon>Erysipelotrichales</taxon>
        <taxon>Coprobacillaceae</taxon>
        <taxon>Sharpea</taxon>
    </lineage>
</organism>
<dbReference type="Proteomes" id="UP000183028">
    <property type="component" value="Unassembled WGS sequence"/>
</dbReference>
<dbReference type="AlphaFoldDB" id="A0A1H6XCQ3"/>
<feature type="domain" description="Peptidase C39-like" evidence="2">
    <location>
        <begin position="163"/>
        <end position="296"/>
    </location>
</feature>
<evidence type="ECO:0000259" key="2">
    <source>
        <dbReference type="Pfam" id="PF13529"/>
    </source>
</evidence>
<feature type="signal peptide" evidence="1">
    <location>
        <begin position="1"/>
        <end position="20"/>
    </location>
</feature>